<sequence>MVKKVRGLEIKLKVAEVAKEIAEMAKEVAEVAKEVVEVVKKVTRVVKVVVEVTERMEVVMEFLTLLPSSLSSGFSYKEFLAYIPKDYNGKGGTMVYTRWINKMESVQDMSGCGENQKVKYTAGSFIDFKTLIREEFCPNNEMQKLETEFWCHAMVGAGHAGYTDRFHVLARLVPHLVTPENKRIERYICGLALQIRAMVAATEPTTIQSVVQKVGMLTDEAIRNGVLKKITEKKGNSREPSRDGKARDDNKRPKTRRVFATTINPVRKEYTGTAPKCLNYSFHHNPEMPCRKCTNYDRLGHFAKDCRARPGLVTPVNTKNPTATCGGMF</sequence>
<keyword evidence="4" id="KW-1185">Reference proteome</keyword>
<dbReference type="Pfam" id="PF03732">
    <property type="entry name" value="Retrotrans_gag"/>
    <property type="match status" value="1"/>
</dbReference>
<dbReference type="InterPro" id="IPR005162">
    <property type="entry name" value="Retrotrans_gag_dom"/>
</dbReference>
<dbReference type="GO" id="GO:0003964">
    <property type="term" value="F:RNA-directed DNA polymerase activity"/>
    <property type="evidence" value="ECO:0007669"/>
    <property type="project" value="UniProtKB-KW"/>
</dbReference>
<feature type="domain" description="Retrotransposon gag" evidence="2">
    <location>
        <begin position="122"/>
        <end position="191"/>
    </location>
</feature>
<keyword evidence="3" id="KW-0548">Nucleotidyltransferase</keyword>
<name>A0ABQ5EPT7_9ASTR</name>
<reference evidence="3" key="2">
    <citation type="submission" date="2022-01" db="EMBL/GenBank/DDBJ databases">
        <authorList>
            <person name="Yamashiro T."/>
            <person name="Shiraishi A."/>
            <person name="Satake H."/>
            <person name="Nakayama K."/>
        </authorList>
    </citation>
    <scope>NUCLEOTIDE SEQUENCE</scope>
</reference>
<dbReference type="Proteomes" id="UP001151760">
    <property type="component" value="Unassembled WGS sequence"/>
</dbReference>
<evidence type="ECO:0000313" key="3">
    <source>
        <dbReference type="EMBL" id="GJT52793.1"/>
    </source>
</evidence>
<dbReference type="EMBL" id="BQNB010016529">
    <property type="protein sequence ID" value="GJT52793.1"/>
    <property type="molecule type" value="Genomic_DNA"/>
</dbReference>
<evidence type="ECO:0000256" key="1">
    <source>
        <dbReference type="SAM" id="MobiDB-lite"/>
    </source>
</evidence>
<evidence type="ECO:0000259" key="2">
    <source>
        <dbReference type="Pfam" id="PF03732"/>
    </source>
</evidence>
<organism evidence="3 4">
    <name type="scientific">Tanacetum coccineum</name>
    <dbReference type="NCBI Taxonomy" id="301880"/>
    <lineage>
        <taxon>Eukaryota</taxon>
        <taxon>Viridiplantae</taxon>
        <taxon>Streptophyta</taxon>
        <taxon>Embryophyta</taxon>
        <taxon>Tracheophyta</taxon>
        <taxon>Spermatophyta</taxon>
        <taxon>Magnoliopsida</taxon>
        <taxon>eudicotyledons</taxon>
        <taxon>Gunneridae</taxon>
        <taxon>Pentapetalae</taxon>
        <taxon>asterids</taxon>
        <taxon>campanulids</taxon>
        <taxon>Asterales</taxon>
        <taxon>Asteraceae</taxon>
        <taxon>Asteroideae</taxon>
        <taxon>Anthemideae</taxon>
        <taxon>Anthemidinae</taxon>
        <taxon>Tanacetum</taxon>
    </lineage>
</organism>
<keyword evidence="3" id="KW-0808">Transferase</keyword>
<proteinExistence type="predicted"/>
<gene>
    <name evidence="3" type="ORF">Tco_0978950</name>
</gene>
<comment type="caution">
    <text evidence="3">The sequence shown here is derived from an EMBL/GenBank/DDBJ whole genome shotgun (WGS) entry which is preliminary data.</text>
</comment>
<feature type="compositionally biased region" description="Basic and acidic residues" evidence="1">
    <location>
        <begin position="231"/>
        <end position="252"/>
    </location>
</feature>
<evidence type="ECO:0000313" key="4">
    <source>
        <dbReference type="Proteomes" id="UP001151760"/>
    </source>
</evidence>
<feature type="region of interest" description="Disordered" evidence="1">
    <location>
        <begin position="231"/>
        <end position="255"/>
    </location>
</feature>
<reference evidence="3" key="1">
    <citation type="journal article" date="2022" name="Int. J. Mol. Sci.">
        <title>Draft Genome of Tanacetum Coccineum: Genomic Comparison of Closely Related Tanacetum-Family Plants.</title>
        <authorList>
            <person name="Yamashiro T."/>
            <person name="Shiraishi A."/>
            <person name="Nakayama K."/>
            <person name="Satake H."/>
        </authorList>
    </citation>
    <scope>NUCLEOTIDE SEQUENCE</scope>
</reference>
<accession>A0ABQ5EPT7</accession>
<keyword evidence="3" id="KW-0695">RNA-directed DNA polymerase</keyword>
<protein>
    <submittedName>
        <fullName evidence="3">Reverse transcriptase domain-containing protein</fullName>
    </submittedName>
</protein>